<feature type="region of interest" description="Disordered" evidence="5">
    <location>
        <begin position="322"/>
        <end position="346"/>
    </location>
</feature>
<dbReference type="EMBL" id="HBFB01030653">
    <property type="protein sequence ID" value="CAD8692970.1"/>
    <property type="molecule type" value="Transcribed_RNA"/>
</dbReference>
<feature type="compositionally biased region" description="Polar residues" evidence="5">
    <location>
        <begin position="208"/>
        <end position="219"/>
    </location>
</feature>
<evidence type="ECO:0000256" key="5">
    <source>
        <dbReference type="SAM" id="MobiDB-lite"/>
    </source>
</evidence>
<keyword evidence="3" id="KW-0963">Cytoplasm</keyword>
<evidence type="ECO:0000256" key="4">
    <source>
        <dbReference type="ARBA" id="ARBA00022664"/>
    </source>
</evidence>
<dbReference type="GO" id="GO:0008047">
    <property type="term" value="F:enzyme activator activity"/>
    <property type="evidence" value="ECO:0007669"/>
    <property type="project" value="InterPro"/>
</dbReference>
<dbReference type="Gene3D" id="2.30.29.30">
    <property type="entry name" value="Pleckstrin-homology domain (PH domain)/Phosphotyrosine-binding domain (PTB)"/>
    <property type="match status" value="1"/>
</dbReference>
<gene>
    <name evidence="6" type="ORF">CLEI1391_LOCUS17153</name>
</gene>
<comment type="similarity">
    <text evidence="2">Belongs to the DCP1 family.</text>
</comment>
<feature type="compositionally biased region" description="Low complexity" evidence="5">
    <location>
        <begin position="143"/>
        <end position="158"/>
    </location>
</feature>
<keyword evidence="4" id="KW-0507">mRNA processing</keyword>
<accession>A0A7S0S2H6</accession>
<dbReference type="GO" id="GO:0003729">
    <property type="term" value="F:mRNA binding"/>
    <property type="evidence" value="ECO:0007669"/>
    <property type="project" value="TreeGrafter"/>
</dbReference>
<dbReference type="GO" id="GO:0006397">
    <property type="term" value="P:mRNA processing"/>
    <property type="evidence" value="ECO:0007669"/>
    <property type="project" value="UniProtKB-KW"/>
</dbReference>
<dbReference type="PANTHER" id="PTHR16290:SF0">
    <property type="entry name" value="DECAPPING PROTEIN 1, ISOFORM A"/>
    <property type="match status" value="1"/>
</dbReference>
<organism evidence="6">
    <name type="scientific">Chlamydomonas leiostraca</name>
    <dbReference type="NCBI Taxonomy" id="1034604"/>
    <lineage>
        <taxon>Eukaryota</taxon>
        <taxon>Viridiplantae</taxon>
        <taxon>Chlorophyta</taxon>
        <taxon>core chlorophytes</taxon>
        <taxon>Chlorophyceae</taxon>
        <taxon>CS clade</taxon>
        <taxon>Chlamydomonadales</taxon>
        <taxon>Chlamydomonadaceae</taxon>
        <taxon>Chlamydomonas</taxon>
    </lineage>
</organism>
<feature type="region of interest" description="Disordered" evidence="5">
    <location>
        <begin position="143"/>
        <end position="263"/>
    </location>
</feature>
<dbReference type="SUPFAM" id="SSF50729">
    <property type="entry name" value="PH domain-like"/>
    <property type="match status" value="1"/>
</dbReference>
<feature type="compositionally biased region" description="Low complexity" evidence="5">
    <location>
        <begin position="183"/>
        <end position="202"/>
    </location>
</feature>
<evidence type="ECO:0000256" key="3">
    <source>
        <dbReference type="ARBA" id="ARBA00022490"/>
    </source>
</evidence>
<dbReference type="GO" id="GO:0031087">
    <property type="term" value="P:deadenylation-independent decapping of nuclear-transcribed mRNA"/>
    <property type="evidence" value="ECO:0007669"/>
    <property type="project" value="TreeGrafter"/>
</dbReference>
<protein>
    <recommendedName>
        <fullName evidence="7">WH1 domain-containing protein</fullName>
    </recommendedName>
</protein>
<dbReference type="GO" id="GO:0000290">
    <property type="term" value="P:deadenylation-dependent decapping of nuclear-transcribed mRNA"/>
    <property type="evidence" value="ECO:0007669"/>
    <property type="project" value="InterPro"/>
</dbReference>
<dbReference type="PANTHER" id="PTHR16290">
    <property type="entry name" value="TRANSCRIPTION FACTOR SMIF DECAPPING ENZYME DCP1"/>
    <property type="match status" value="1"/>
</dbReference>
<sequence length="378" mass="39120">MGTVVDKTNVNEVNLAVLKRLDPEVEQVLGNAAHVCLYVMSLETQAWERKNVEGSLFLLKRRTNPRFQIVVLNKLATENYYETIHGGFEVEIQAPYLMYTQGDGKVHGIWFYEEKDLDAVAGLLSRVKTGLPRPDMLPAGVTEAAPAAQPAPAASAPAGGAGRSGEDGGFWDKQVVVDPAHVPAKPGFPGGAPLAAPQPAEPAGGGNTITNLFKNAQLKQQQAAPAASAGPSAGGAPLPPSFFKQQAAAPQPAAPAPAAPKPAAENPLQRLFSKGASSIPAPAAPPPPAPAPNVLSTLFSNAAQKAAAVPPAAPAAVMAPVPRAAPQPATPPAAQPARPQQNPAQVQAALRTALSRLVQREAFVDMLAEELRGVGLLH</sequence>
<dbReference type="InterPro" id="IPR011993">
    <property type="entry name" value="PH-like_dom_sf"/>
</dbReference>
<dbReference type="AlphaFoldDB" id="A0A7S0S2H6"/>
<name>A0A7S0S2H6_9CHLO</name>
<evidence type="ECO:0000256" key="1">
    <source>
        <dbReference type="ARBA" id="ARBA00004496"/>
    </source>
</evidence>
<dbReference type="GO" id="GO:0000932">
    <property type="term" value="C:P-body"/>
    <property type="evidence" value="ECO:0007669"/>
    <property type="project" value="TreeGrafter"/>
</dbReference>
<dbReference type="InterPro" id="IPR010334">
    <property type="entry name" value="Dcp1"/>
</dbReference>
<evidence type="ECO:0000313" key="6">
    <source>
        <dbReference type="EMBL" id="CAD8692970.1"/>
    </source>
</evidence>
<evidence type="ECO:0008006" key="7">
    <source>
        <dbReference type="Google" id="ProtNLM"/>
    </source>
</evidence>
<proteinExistence type="inferred from homology"/>
<dbReference type="Pfam" id="PF06058">
    <property type="entry name" value="DCP1"/>
    <property type="match status" value="1"/>
</dbReference>
<comment type="subcellular location">
    <subcellularLocation>
        <location evidence="1">Cytoplasm</location>
    </subcellularLocation>
</comment>
<feature type="compositionally biased region" description="Pro residues" evidence="5">
    <location>
        <begin position="323"/>
        <end position="334"/>
    </location>
</feature>
<evidence type="ECO:0000256" key="2">
    <source>
        <dbReference type="ARBA" id="ARBA00008778"/>
    </source>
</evidence>
<feature type="compositionally biased region" description="Low complexity" evidence="5">
    <location>
        <begin position="335"/>
        <end position="346"/>
    </location>
</feature>
<feature type="compositionally biased region" description="Low complexity" evidence="5">
    <location>
        <begin position="220"/>
        <end position="236"/>
    </location>
</feature>
<reference evidence="6" key="1">
    <citation type="submission" date="2021-01" db="EMBL/GenBank/DDBJ databases">
        <authorList>
            <person name="Corre E."/>
            <person name="Pelletier E."/>
            <person name="Niang G."/>
            <person name="Scheremetjew M."/>
            <person name="Finn R."/>
            <person name="Kale V."/>
            <person name="Holt S."/>
            <person name="Cochrane G."/>
            <person name="Meng A."/>
            <person name="Brown T."/>
            <person name="Cohen L."/>
        </authorList>
    </citation>
    <scope>NUCLEOTIDE SEQUENCE</scope>
    <source>
        <strain evidence="6">SAG 11-49</strain>
    </source>
</reference>
<dbReference type="CDD" id="cd09804">
    <property type="entry name" value="Dcp1"/>
    <property type="match status" value="1"/>
</dbReference>